<dbReference type="EMBL" id="JAACYA010000002">
    <property type="protein sequence ID" value="MBK3333328.1"/>
    <property type="molecule type" value="Genomic_DNA"/>
</dbReference>
<organism evidence="4 5">
    <name type="scientific">Persephonella atlantica</name>
    <dbReference type="NCBI Taxonomy" id="2699429"/>
    <lineage>
        <taxon>Bacteria</taxon>
        <taxon>Pseudomonadati</taxon>
        <taxon>Aquificota</taxon>
        <taxon>Aquificia</taxon>
        <taxon>Aquificales</taxon>
        <taxon>Hydrogenothermaceae</taxon>
        <taxon>Persephonella</taxon>
    </lineage>
</organism>
<proteinExistence type="predicted"/>
<dbReference type="PROSITE" id="PS50106">
    <property type="entry name" value="PDZ"/>
    <property type="match status" value="1"/>
</dbReference>
<dbReference type="SUPFAM" id="SSF50156">
    <property type="entry name" value="PDZ domain-like"/>
    <property type="match status" value="1"/>
</dbReference>
<dbReference type="PROSITE" id="PS51257">
    <property type="entry name" value="PROKAR_LIPOPROTEIN"/>
    <property type="match status" value="1"/>
</dbReference>
<dbReference type="RefSeq" id="WP_200674895.1">
    <property type="nucleotide sequence ID" value="NZ_JAACYA010000002.1"/>
</dbReference>
<keyword evidence="5" id="KW-1185">Reference proteome</keyword>
<keyword evidence="2" id="KW-0378">Hydrolase</keyword>
<dbReference type="InterPro" id="IPR036034">
    <property type="entry name" value="PDZ_sf"/>
</dbReference>
<dbReference type="SMART" id="SM00228">
    <property type="entry name" value="PDZ"/>
    <property type="match status" value="1"/>
</dbReference>
<dbReference type="PANTHER" id="PTHR43343">
    <property type="entry name" value="PEPTIDASE S12"/>
    <property type="match status" value="1"/>
</dbReference>
<dbReference type="InterPro" id="IPR001940">
    <property type="entry name" value="Peptidase_S1C"/>
</dbReference>
<evidence type="ECO:0000313" key="5">
    <source>
        <dbReference type="Proteomes" id="UP000772812"/>
    </source>
</evidence>
<dbReference type="Gene3D" id="2.30.42.10">
    <property type="match status" value="1"/>
</dbReference>
<dbReference type="SUPFAM" id="SSF50494">
    <property type="entry name" value="Trypsin-like serine proteases"/>
    <property type="match status" value="1"/>
</dbReference>
<name>A0ABS1GK65_9AQUI</name>
<dbReference type="PANTHER" id="PTHR43343:SF3">
    <property type="entry name" value="PROTEASE DO-LIKE 8, CHLOROPLASTIC"/>
    <property type="match status" value="1"/>
</dbReference>
<evidence type="ECO:0000256" key="2">
    <source>
        <dbReference type="ARBA" id="ARBA00022801"/>
    </source>
</evidence>
<dbReference type="Gene3D" id="2.40.10.120">
    <property type="match status" value="1"/>
</dbReference>
<gene>
    <name evidence="4" type="ORF">GWK41_09625</name>
</gene>
<reference evidence="4 5" key="1">
    <citation type="journal article" date="2021" name="Syst. Appl. Microbiol.">
        <title>Persephonella atlantica sp. nov.: How to adapt to physico-chemical gradients in high temperature hydrothermal habitats.</title>
        <authorList>
            <person name="Francois D.X."/>
            <person name="Godfroy A."/>
            <person name="Mathien C."/>
            <person name="Aube J."/>
            <person name="Cathalot C."/>
            <person name="Lesongeur F."/>
            <person name="L'Haridon S."/>
            <person name="Philippon X."/>
            <person name="Roussel E.G."/>
        </authorList>
    </citation>
    <scope>NUCLEOTIDE SEQUENCE [LARGE SCALE GENOMIC DNA]</scope>
    <source>
        <strain evidence="4 5">MO1340</strain>
    </source>
</reference>
<comment type="caution">
    <text evidence="4">The sequence shown here is derived from an EMBL/GenBank/DDBJ whole genome shotgun (WGS) entry which is preliminary data.</text>
</comment>
<keyword evidence="1" id="KW-0645">Protease</keyword>
<dbReference type="Proteomes" id="UP000772812">
    <property type="component" value="Unassembled WGS sequence"/>
</dbReference>
<protein>
    <submittedName>
        <fullName evidence="4">Trypsin-like serine protease</fullName>
    </submittedName>
</protein>
<evidence type="ECO:0000313" key="4">
    <source>
        <dbReference type="EMBL" id="MBK3333328.1"/>
    </source>
</evidence>
<dbReference type="Pfam" id="PF13180">
    <property type="entry name" value="PDZ_2"/>
    <property type="match status" value="1"/>
</dbReference>
<evidence type="ECO:0000259" key="3">
    <source>
        <dbReference type="PROSITE" id="PS50106"/>
    </source>
</evidence>
<dbReference type="InterPro" id="IPR001478">
    <property type="entry name" value="PDZ"/>
</dbReference>
<dbReference type="PRINTS" id="PR00834">
    <property type="entry name" value="PROTEASES2C"/>
</dbReference>
<sequence length="359" mass="39338">MHRLLFFFFLLFAISACENKDKEKHPVIKVEKREIDTVTALQERISSVISHAKPSIVTILSKSSEGKTPTIFKFNDEIPPGENESLGSGFVIRKSGNSLFIVTNSHVIEKAKVIIVKFYNGNRYEAEVVGKDTKSDIAVLKVKVDENIKNVKPLKIGSPSTLKVGYFVVSGGSPYNLGLTFTLGIVSALNRNLGISAYENYIQTDAAINPGDSGGPLLNLNGEVVGMNTAIIQTGQGLGFAIPINTVVDIANQLIKYGRVRRGWLGVLVQKIPEKLKKELGLSSGVQIIKVFKNSPAAISGLKTGDIILSIKGKKISSPSDLKYIVSQLKPEETVEVEYIRGRKKYKIVIKIKELVDRK</sequence>
<accession>A0ABS1GK65</accession>
<feature type="domain" description="PDZ" evidence="3">
    <location>
        <begin position="254"/>
        <end position="318"/>
    </location>
</feature>
<dbReference type="Pfam" id="PF13365">
    <property type="entry name" value="Trypsin_2"/>
    <property type="match status" value="1"/>
</dbReference>
<evidence type="ECO:0000256" key="1">
    <source>
        <dbReference type="ARBA" id="ARBA00022670"/>
    </source>
</evidence>
<dbReference type="InterPro" id="IPR009003">
    <property type="entry name" value="Peptidase_S1_PA"/>
</dbReference>
<dbReference type="InterPro" id="IPR051201">
    <property type="entry name" value="Chloro_Bact_Ser_Proteases"/>
</dbReference>